<dbReference type="SMART" id="SM00261">
    <property type="entry name" value="FU"/>
    <property type="match status" value="5"/>
</dbReference>
<dbReference type="AlphaFoldDB" id="A0A8J6DPZ4"/>
<dbReference type="PROSITE" id="PS50900">
    <property type="entry name" value="PLAC"/>
    <property type="match status" value="1"/>
</dbReference>
<dbReference type="Gene3D" id="2.10.220.10">
    <property type="entry name" value="Hormone Receptor, Insulin-like Growth Factor Receptor 1, Chain A, domain 2"/>
    <property type="match status" value="3"/>
</dbReference>
<dbReference type="PANTHER" id="PTHR42884:SF8">
    <property type="entry name" value="PROPROTEIN CONVERTASE SUBTILISIN_KEXIN TYPE 6"/>
    <property type="match status" value="1"/>
</dbReference>
<dbReference type="Pfam" id="PF08686">
    <property type="entry name" value="PLAC"/>
    <property type="match status" value="1"/>
</dbReference>
<dbReference type="InterPro" id="IPR010909">
    <property type="entry name" value="PLAC"/>
</dbReference>
<keyword evidence="2" id="KW-0732">Signal</keyword>
<evidence type="ECO:0000313" key="8">
    <source>
        <dbReference type="EMBL" id="KAG8516366.1"/>
    </source>
</evidence>
<dbReference type="SUPFAM" id="SSF57184">
    <property type="entry name" value="Growth factor receptor domain"/>
    <property type="match status" value="2"/>
</dbReference>
<feature type="domain" description="PLAC" evidence="7">
    <location>
        <begin position="293"/>
        <end position="331"/>
    </location>
</feature>
<feature type="region of interest" description="Disordered" evidence="6">
    <location>
        <begin position="1"/>
        <end position="37"/>
    </location>
</feature>
<dbReference type="InterPro" id="IPR009030">
    <property type="entry name" value="Growth_fac_rcpt_cys_sf"/>
</dbReference>
<keyword evidence="4" id="KW-0720">Serine protease</keyword>
<reference evidence="8" key="1">
    <citation type="journal article" date="2021" name="Evol. Appl.">
        <title>The genome of the Pyrenean desman and the effects of bottlenecks and inbreeding on the genomic landscape of an endangered species.</title>
        <authorList>
            <person name="Escoda L."/>
            <person name="Castresana J."/>
        </authorList>
    </citation>
    <scope>NUCLEOTIDE SEQUENCE</scope>
    <source>
        <strain evidence="8">IBE-C5619</strain>
    </source>
</reference>
<feature type="region of interest" description="Disordered" evidence="6">
    <location>
        <begin position="352"/>
        <end position="388"/>
    </location>
</feature>
<evidence type="ECO:0000256" key="5">
    <source>
        <dbReference type="ARBA" id="ARBA00023180"/>
    </source>
</evidence>
<dbReference type="CDD" id="cd00064">
    <property type="entry name" value="FU"/>
    <property type="match status" value="4"/>
</dbReference>
<dbReference type="GO" id="GO:0016020">
    <property type="term" value="C:membrane"/>
    <property type="evidence" value="ECO:0007669"/>
    <property type="project" value="TreeGrafter"/>
</dbReference>
<gene>
    <name evidence="8" type="ORF">J0S82_016100</name>
</gene>
<evidence type="ECO:0000256" key="6">
    <source>
        <dbReference type="SAM" id="MobiDB-lite"/>
    </source>
</evidence>
<protein>
    <submittedName>
        <fullName evidence="8">Proprotein convertase subtilisin/kexin type 6</fullName>
    </submittedName>
</protein>
<keyword evidence="5" id="KW-0325">Glycoprotein</keyword>
<comment type="caution">
    <text evidence="8">The sequence shown here is derived from an EMBL/GenBank/DDBJ whole genome shotgun (WGS) entry which is preliminary data.</text>
</comment>
<evidence type="ECO:0000256" key="3">
    <source>
        <dbReference type="ARBA" id="ARBA00022801"/>
    </source>
</evidence>
<dbReference type="GO" id="GO:0004252">
    <property type="term" value="F:serine-type endopeptidase activity"/>
    <property type="evidence" value="ECO:0007669"/>
    <property type="project" value="TreeGrafter"/>
</dbReference>
<dbReference type="InterPro" id="IPR000742">
    <property type="entry name" value="EGF"/>
</dbReference>
<dbReference type="OrthoDB" id="300641at2759"/>
<dbReference type="EMBL" id="JAGFMF010011680">
    <property type="protein sequence ID" value="KAG8516366.1"/>
    <property type="molecule type" value="Genomic_DNA"/>
</dbReference>
<keyword evidence="3" id="KW-0378">Hydrolase</keyword>
<dbReference type="InterPro" id="IPR006212">
    <property type="entry name" value="Furin_repeat"/>
</dbReference>
<keyword evidence="1" id="KW-0645">Protease</keyword>
<dbReference type="PANTHER" id="PTHR42884">
    <property type="entry name" value="PROPROTEIN CONVERTASE SUBTILISIN/KEXIN-RELATED"/>
    <property type="match status" value="1"/>
</dbReference>
<evidence type="ECO:0000259" key="7">
    <source>
        <dbReference type="PROSITE" id="PS50900"/>
    </source>
</evidence>
<evidence type="ECO:0000256" key="1">
    <source>
        <dbReference type="ARBA" id="ARBA00022670"/>
    </source>
</evidence>
<evidence type="ECO:0000256" key="2">
    <source>
        <dbReference type="ARBA" id="ARBA00022729"/>
    </source>
</evidence>
<dbReference type="Pfam" id="PF14843">
    <property type="entry name" value="GF_recep_IV"/>
    <property type="match status" value="1"/>
</dbReference>
<name>A0A8J6DPZ4_GALPY</name>
<dbReference type="GO" id="GO:0016486">
    <property type="term" value="P:peptide hormone processing"/>
    <property type="evidence" value="ECO:0007669"/>
    <property type="project" value="TreeGrafter"/>
</dbReference>
<dbReference type="Proteomes" id="UP000700334">
    <property type="component" value="Unassembled WGS sequence"/>
</dbReference>
<evidence type="ECO:0000313" key="9">
    <source>
        <dbReference type="Proteomes" id="UP000700334"/>
    </source>
</evidence>
<proteinExistence type="predicted"/>
<dbReference type="FunFam" id="2.10.220.10:FF:000015">
    <property type="entry name" value="proprotein convertase subtilisin/kexin type 6"/>
    <property type="match status" value="1"/>
</dbReference>
<keyword evidence="9" id="KW-1185">Reference proteome</keyword>
<sequence>MLELSAPELEPPKAAVSPPQAEIPEDEEEYTGKAGEPGGSPCQFRFSTVAFKMWGCSGPKCGDKGCDGPNADQCFNCVHFSLGSVKTSRKCVSVCPLGYFGDSAARRCRRCHKGCETCLGRSPTQCLSCRRGFYHHQETSTCVTLCPAGFYADESQKNCLKCHPSCKKCIDEPEKCTVCKEGFSLSRGSCIPDCDPGTYFDSEQIRCGECHPTCQTCVGPSREECIHCAPSLHFQDWKCVRACDEGFYPEEMPGLPHKVCRRCEENCVSCEGSSRNCSRCKAGFTQLGNSCITNHTCSNADETFCEMVKSNRLCERKLFIQFCCRTCLLAGGPGHPQRQAVLPTSFRLSPDCRPEPVLGRSPASDSFSSPGARPSCPFSGPQPGGRWV</sequence>
<dbReference type="GO" id="GO:0009986">
    <property type="term" value="C:cell surface"/>
    <property type="evidence" value="ECO:0007669"/>
    <property type="project" value="TreeGrafter"/>
</dbReference>
<accession>A0A8J6DPZ4</accession>
<dbReference type="FunFam" id="2.10.220.10:FF:000021">
    <property type="entry name" value="proprotein convertase subtilisin/kexin type 6"/>
    <property type="match status" value="1"/>
</dbReference>
<evidence type="ECO:0000256" key="4">
    <source>
        <dbReference type="ARBA" id="ARBA00022825"/>
    </source>
</evidence>
<dbReference type="InterPro" id="IPR032778">
    <property type="entry name" value="GF_recep_IV"/>
</dbReference>
<dbReference type="SMART" id="SM00181">
    <property type="entry name" value="EGF"/>
    <property type="match status" value="5"/>
</dbReference>
<organism evidence="8 9">
    <name type="scientific">Galemys pyrenaicus</name>
    <name type="common">Iberian desman</name>
    <name type="synonym">Pyrenean desman</name>
    <dbReference type="NCBI Taxonomy" id="202257"/>
    <lineage>
        <taxon>Eukaryota</taxon>
        <taxon>Metazoa</taxon>
        <taxon>Chordata</taxon>
        <taxon>Craniata</taxon>
        <taxon>Vertebrata</taxon>
        <taxon>Euteleostomi</taxon>
        <taxon>Mammalia</taxon>
        <taxon>Eutheria</taxon>
        <taxon>Laurasiatheria</taxon>
        <taxon>Eulipotyphla</taxon>
        <taxon>Talpidae</taxon>
        <taxon>Galemys</taxon>
    </lineage>
</organism>
<dbReference type="GO" id="GO:0005615">
    <property type="term" value="C:extracellular space"/>
    <property type="evidence" value="ECO:0007669"/>
    <property type="project" value="TreeGrafter"/>
</dbReference>
<dbReference type="FunFam" id="2.10.220.10:FF:000047">
    <property type="entry name" value="Proprotein convertase subtilisin/kexin type 6"/>
    <property type="match status" value="1"/>
</dbReference>